<comment type="caution">
    <text evidence="2">The sequence shown here is derived from an EMBL/GenBank/DDBJ whole genome shotgun (WGS) entry which is preliminary data.</text>
</comment>
<dbReference type="Proteomes" id="UP000319931">
    <property type="component" value="Unassembled WGS sequence"/>
</dbReference>
<gene>
    <name evidence="2" type="ORF">EAH76_21225</name>
</gene>
<protein>
    <submittedName>
        <fullName evidence="2">Methyl-accepting chemotaxis protein</fullName>
    </submittedName>
</protein>
<sequence>METLAKGDLDSAVAYTDDEDCVGRMTKAMFKFRALTLARMEEREAVQRIVQLLNEYLHRLTNGDLTVFIEEEVGDDYASLKENFNGASRALGAPIGRVGEATVTIMSG</sequence>
<evidence type="ECO:0000259" key="1">
    <source>
        <dbReference type="PROSITE" id="PS50885"/>
    </source>
</evidence>
<dbReference type="GO" id="GO:0007165">
    <property type="term" value="P:signal transduction"/>
    <property type="evidence" value="ECO:0007669"/>
    <property type="project" value="InterPro"/>
</dbReference>
<dbReference type="InterPro" id="IPR003660">
    <property type="entry name" value="HAMP_dom"/>
</dbReference>
<dbReference type="EMBL" id="RCZC01000009">
    <property type="protein sequence ID" value="TPG48324.1"/>
    <property type="molecule type" value="Genomic_DNA"/>
</dbReference>
<organism evidence="2 3">
    <name type="scientific">Sphingomonas glacialis</name>
    <dbReference type="NCBI Taxonomy" id="658225"/>
    <lineage>
        <taxon>Bacteria</taxon>
        <taxon>Pseudomonadati</taxon>
        <taxon>Pseudomonadota</taxon>
        <taxon>Alphaproteobacteria</taxon>
        <taxon>Sphingomonadales</taxon>
        <taxon>Sphingomonadaceae</taxon>
        <taxon>Sphingomonas</taxon>
    </lineage>
</organism>
<dbReference type="OrthoDB" id="5292010at2"/>
<feature type="domain" description="HAMP" evidence="1">
    <location>
        <begin position="44"/>
        <end position="96"/>
    </location>
</feature>
<reference evidence="2 3" key="1">
    <citation type="journal article" date="2019" name="Environ. Microbiol.">
        <title>Species interactions and distinct microbial communities in high Arctic permafrost affected cryosols are associated with the CH4 and CO2 gas fluxes.</title>
        <authorList>
            <person name="Altshuler I."/>
            <person name="Hamel J."/>
            <person name="Turney S."/>
            <person name="Magnuson E."/>
            <person name="Levesque R."/>
            <person name="Greer C."/>
            <person name="Whyte L.G."/>
        </authorList>
    </citation>
    <scope>NUCLEOTIDE SEQUENCE [LARGE SCALE GENOMIC DNA]</scope>
    <source>
        <strain evidence="2 3">E6.1</strain>
    </source>
</reference>
<dbReference type="GO" id="GO:0016020">
    <property type="term" value="C:membrane"/>
    <property type="evidence" value="ECO:0007669"/>
    <property type="project" value="InterPro"/>
</dbReference>
<keyword evidence="3" id="KW-1185">Reference proteome</keyword>
<dbReference type="AlphaFoldDB" id="A0A502FG25"/>
<dbReference type="RefSeq" id="WP_140852267.1">
    <property type="nucleotide sequence ID" value="NZ_RCZC01000009.1"/>
</dbReference>
<proteinExistence type="predicted"/>
<accession>A0A502FG25</accession>
<name>A0A502FG25_9SPHN</name>
<evidence type="ECO:0000313" key="3">
    <source>
        <dbReference type="Proteomes" id="UP000319931"/>
    </source>
</evidence>
<evidence type="ECO:0000313" key="2">
    <source>
        <dbReference type="EMBL" id="TPG48324.1"/>
    </source>
</evidence>
<dbReference type="Gene3D" id="1.20.120.1530">
    <property type="match status" value="1"/>
</dbReference>
<dbReference type="PROSITE" id="PS50885">
    <property type="entry name" value="HAMP"/>
    <property type="match status" value="1"/>
</dbReference>